<feature type="transmembrane region" description="Helical" evidence="2">
    <location>
        <begin position="102"/>
        <end position="122"/>
    </location>
</feature>
<gene>
    <name evidence="3" type="ORF">GCM10022255_006430</name>
</gene>
<sequence length="597" mass="65217">MTPTQLESDAPRAVEPEPSLRDRVSPRLRRRLPDLIAAAAYLMIAAIVLGHYWPDVRHRISGHLPDDHLWFEWLLGHGAYTVRHLSNPLVSMRQNVPVGVNMMANTSVLGLTIPLAPLTMLLGPQIVYLLWLGGAPAATAFSSYWVLSRHLVKSRPAAAVAGAFVGFAPGIVHHANGQANFLTNFLLPFIVLRAMKLAEDGRWLRNGIYLGLLVTYQAFLNEEQLLVTALGCVVALLAYAAMRQEEAKAMLKPFFAAAGVAALIAVTLLAYPLWYQFKGPQTFQGLPFSGWGEDVRAFFTYPRDSLAGDASTERTIGITEQNSWYGITLFALVPILVIVLWRSLHARIAAITGAVFAVCSLGANIRWNGHLTSHKAPWSLIPADAPLVGLLLPTRLVYVSTLAIGVLLALAWDKVARPDGSARDWFRFDARIAIAIALIPLIPTPVPVQSADPIPHFITSEKWRPYTSAGGTLVPVPVPNNRQGIAGLQWSGATLHEFAIPAGYFLGPDENGKGRLGVPARPTTTLLDTVAATGQVPQITDKNKADALRDLRYWHAAILVLPKTPNHDALFDTLEALFGPGQRVDDVWLWDVRALTK</sequence>
<comment type="caution">
    <text evidence="3">The sequence shown here is derived from an EMBL/GenBank/DDBJ whole genome shotgun (WGS) entry which is preliminary data.</text>
</comment>
<accession>A0ABP8CXG9</accession>
<feature type="transmembrane region" description="Helical" evidence="2">
    <location>
        <begin position="35"/>
        <end position="53"/>
    </location>
</feature>
<evidence type="ECO:0000256" key="2">
    <source>
        <dbReference type="SAM" id="Phobius"/>
    </source>
</evidence>
<feature type="transmembrane region" description="Helical" evidence="2">
    <location>
        <begin position="225"/>
        <end position="242"/>
    </location>
</feature>
<feature type="transmembrane region" description="Helical" evidence="2">
    <location>
        <begin position="387"/>
        <end position="412"/>
    </location>
</feature>
<evidence type="ECO:0000256" key="1">
    <source>
        <dbReference type="SAM" id="MobiDB-lite"/>
    </source>
</evidence>
<dbReference type="Proteomes" id="UP001500620">
    <property type="component" value="Unassembled WGS sequence"/>
</dbReference>
<keyword evidence="2" id="KW-0812">Transmembrane</keyword>
<dbReference type="GO" id="GO:0016740">
    <property type="term" value="F:transferase activity"/>
    <property type="evidence" value="ECO:0007669"/>
    <property type="project" value="UniProtKB-KW"/>
</dbReference>
<evidence type="ECO:0000313" key="3">
    <source>
        <dbReference type="EMBL" id="GAA4244215.1"/>
    </source>
</evidence>
<feature type="transmembrane region" description="Helical" evidence="2">
    <location>
        <begin position="323"/>
        <end position="341"/>
    </location>
</feature>
<keyword evidence="2" id="KW-0472">Membrane</keyword>
<feature type="transmembrane region" description="Helical" evidence="2">
    <location>
        <begin position="128"/>
        <end position="147"/>
    </location>
</feature>
<feature type="transmembrane region" description="Helical" evidence="2">
    <location>
        <begin position="203"/>
        <end position="219"/>
    </location>
</feature>
<dbReference type="EMBL" id="BAABAT010000001">
    <property type="protein sequence ID" value="GAA4244215.1"/>
    <property type="molecule type" value="Genomic_DNA"/>
</dbReference>
<keyword evidence="2" id="KW-1133">Transmembrane helix</keyword>
<feature type="transmembrane region" description="Helical" evidence="2">
    <location>
        <begin position="254"/>
        <end position="274"/>
    </location>
</feature>
<evidence type="ECO:0000313" key="4">
    <source>
        <dbReference type="Proteomes" id="UP001500620"/>
    </source>
</evidence>
<organism evidence="3 4">
    <name type="scientific">Dactylosporangium darangshiense</name>
    <dbReference type="NCBI Taxonomy" id="579108"/>
    <lineage>
        <taxon>Bacteria</taxon>
        <taxon>Bacillati</taxon>
        <taxon>Actinomycetota</taxon>
        <taxon>Actinomycetes</taxon>
        <taxon>Micromonosporales</taxon>
        <taxon>Micromonosporaceae</taxon>
        <taxon>Dactylosporangium</taxon>
    </lineage>
</organism>
<name>A0ABP8CXG9_9ACTN</name>
<feature type="transmembrane region" description="Helical" evidence="2">
    <location>
        <begin position="73"/>
        <end position="90"/>
    </location>
</feature>
<feature type="transmembrane region" description="Helical" evidence="2">
    <location>
        <begin position="348"/>
        <end position="367"/>
    </location>
</feature>
<feature type="compositionally biased region" description="Basic and acidic residues" evidence="1">
    <location>
        <begin position="9"/>
        <end position="22"/>
    </location>
</feature>
<keyword evidence="3" id="KW-0808">Transferase</keyword>
<proteinExistence type="predicted"/>
<protein>
    <submittedName>
        <fullName evidence="3">Glycosyl transferase</fullName>
    </submittedName>
</protein>
<keyword evidence="4" id="KW-1185">Reference proteome</keyword>
<feature type="region of interest" description="Disordered" evidence="1">
    <location>
        <begin position="1"/>
        <end position="22"/>
    </location>
</feature>
<reference evidence="4" key="1">
    <citation type="journal article" date="2019" name="Int. J. Syst. Evol. Microbiol.">
        <title>The Global Catalogue of Microorganisms (GCM) 10K type strain sequencing project: providing services to taxonomists for standard genome sequencing and annotation.</title>
        <authorList>
            <consortium name="The Broad Institute Genomics Platform"/>
            <consortium name="The Broad Institute Genome Sequencing Center for Infectious Disease"/>
            <person name="Wu L."/>
            <person name="Ma J."/>
        </authorList>
    </citation>
    <scope>NUCLEOTIDE SEQUENCE [LARGE SCALE GENOMIC DNA]</scope>
    <source>
        <strain evidence="4">JCM 17441</strain>
    </source>
</reference>